<name>A0A830E592_9CREN</name>
<reference evidence="2" key="1">
    <citation type="journal article" date="2014" name="Int. J. Syst. Evol. Microbiol.">
        <title>Complete genome sequence of Corynebacterium casei LMG S-19264T (=DSM 44701T), isolated from a smear-ripened cheese.</title>
        <authorList>
            <consortium name="US DOE Joint Genome Institute (JGI-PGF)"/>
            <person name="Walter F."/>
            <person name="Albersmeier A."/>
            <person name="Kalinowski J."/>
            <person name="Ruckert C."/>
        </authorList>
    </citation>
    <scope>NUCLEOTIDE SEQUENCE</scope>
    <source>
        <strain evidence="2">JCM 11219</strain>
    </source>
</reference>
<protein>
    <submittedName>
        <fullName evidence="2">Uncharacterized protein</fullName>
    </submittedName>
</protein>
<proteinExistence type="predicted"/>
<dbReference type="EMBL" id="BMNM01000010">
    <property type="protein sequence ID" value="GGI83639.1"/>
    <property type="molecule type" value="Genomic_DNA"/>
</dbReference>
<feature type="compositionally biased region" description="Basic and acidic residues" evidence="1">
    <location>
        <begin position="28"/>
        <end position="39"/>
    </location>
</feature>
<dbReference type="AlphaFoldDB" id="A0A830E592"/>
<organism evidence="2 3">
    <name type="scientific">Vulcanisaeta souniana JCM 11219</name>
    <dbReference type="NCBI Taxonomy" id="1293586"/>
    <lineage>
        <taxon>Archaea</taxon>
        <taxon>Thermoproteota</taxon>
        <taxon>Thermoprotei</taxon>
        <taxon>Thermoproteales</taxon>
        <taxon>Thermoproteaceae</taxon>
        <taxon>Vulcanisaeta</taxon>
    </lineage>
</organism>
<comment type="caution">
    <text evidence="2">The sequence shown here is derived from an EMBL/GenBank/DDBJ whole genome shotgun (WGS) entry which is preliminary data.</text>
</comment>
<dbReference type="Proteomes" id="UP000657075">
    <property type="component" value="Unassembled WGS sequence"/>
</dbReference>
<feature type="region of interest" description="Disordered" evidence="1">
    <location>
        <begin position="23"/>
        <end position="61"/>
    </location>
</feature>
<reference evidence="2" key="2">
    <citation type="submission" date="2020-09" db="EMBL/GenBank/DDBJ databases">
        <authorList>
            <person name="Sun Q."/>
            <person name="Ohkuma M."/>
        </authorList>
    </citation>
    <scope>NUCLEOTIDE SEQUENCE</scope>
    <source>
        <strain evidence="2">JCM 11219</strain>
    </source>
</reference>
<gene>
    <name evidence="2" type="ORF">GCM10007112_20560</name>
</gene>
<sequence length="61" mass="7029">MRKNEGVTISEFIYLSRYIREPWCTDDSNGKPNDRHEEGENPNPTDAKGHDPQRKGSINNL</sequence>
<evidence type="ECO:0000313" key="3">
    <source>
        <dbReference type="Proteomes" id="UP000657075"/>
    </source>
</evidence>
<evidence type="ECO:0000256" key="1">
    <source>
        <dbReference type="SAM" id="MobiDB-lite"/>
    </source>
</evidence>
<accession>A0A830E592</accession>
<evidence type="ECO:0000313" key="2">
    <source>
        <dbReference type="EMBL" id="GGI83639.1"/>
    </source>
</evidence>